<proteinExistence type="predicted"/>
<keyword evidence="1" id="KW-0732">Signal</keyword>
<sequence>MNQLGRASLVFLSAVATIALSGCSAESVDAPVAEEAVLDSAQPVLCDVGAVVPHVSDGIWMFESLEYQSPSGAYHNSNCTGGYVVKLFNQDIASAFAILDVYASWENELPDALTCLTSYVYVDVHGYHKSDARWELIAGGATARGTWDGNECEVSVGVRAWEADDYSKYIVSAKAWRDDFGVQTFQPVTIDVGAYMR</sequence>
<feature type="signal peptide" evidence="1">
    <location>
        <begin position="1"/>
        <end position="21"/>
    </location>
</feature>
<protein>
    <recommendedName>
        <fullName evidence="4">Secreted protein</fullName>
    </recommendedName>
</protein>
<accession>A0A4P2QT49</accession>
<evidence type="ECO:0008006" key="4">
    <source>
        <dbReference type="Google" id="ProtNLM"/>
    </source>
</evidence>
<feature type="chain" id="PRO_5020782425" description="Secreted protein" evidence="1">
    <location>
        <begin position="22"/>
        <end position="197"/>
    </location>
</feature>
<evidence type="ECO:0000313" key="3">
    <source>
        <dbReference type="Proteomes" id="UP000295497"/>
    </source>
</evidence>
<organism evidence="2 3">
    <name type="scientific">Sorangium cellulosum</name>
    <name type="common">Polyangium cellulosum</name>
    <dbReference type="NCBI Taxonomy" id="56"/>
    <lineage>
        <taxon>Bacteria</taxon>
        <taxon>Pseudomonadati</taxon>
        <taxon>Myxococcota</taxon>
        <taxon>Polyangia</taxon>
        <taxon>Polyangiales</taxon>
        <taxon>Polyangiaceae</taxon>
        <taxon>Sorangium</taxon>
    </lineage>
</organism>
<evidence type="ECO:0000256" key="1">
    <source>
        <dbReference type="SAM" id="SignalP"/>
    </source>
</evidence>
<dbReference type="Proteomes" id="UP000295497">
    <property type="component" value="Chromosome"/>
</dbReference>
<gene>
    <name evidence="2" type="ORF">SOCE836_056870</name>
</gene>
<dbReference type="RefSeq" id="WP_129576880.1">
    <property type="nucleotide sequence ID" value="NZ_CP012672.1"/>
</dbReference>
<dbReference type="AlphaFoldDB" id="A0A4P2QT49"/>
<evidence type="ECO:0000313" key="2">
    <source>
        <dbReference type="EMBL" id="AUX33527.1"/>
    </source>
</evidence>
<dbReference type="PROSITE" id="PS51257">
    <property type="entry name" value="PROKAR_LIPOPROTEIN"/>
    <property type="match status" value="1"/>
</dbReference>
<dbReference type="EMBL" id="CP012672">
    <property type="protein sequence ID" value="AUX33527.1"/>
    <property type="molecule type" value="Genomic_DNA"/>
</dbReference>
<reference evidence="2 3" key="1">
    <citation type="submission" date="2015-09" db="EMBL/GenBank/DDBJ databases">
        <title>Sorangium comparison.</title>
        <authorList>
            <person name="Zaburannyi N."/>
            <person name="Bunk B."/>
            <person name="Overmann J."/>
            <person name="Mueller R."/>
        </authorList>
    </citation>
    <scope>NUCLEOTIDE SEQUENCE [LARGE SCALE GENOMIC DNA]</scope>
    <source>
        <strain evidence="2 3">So ce836</strain>
    </source>
</reference>
<name>A0A4P2QT49_SORCE</name>